<feature type="compositionally biased region" description="Basic residues" evidence="1">
    <location>
        <begin position="14"/>
        <end position="23"/>
    </location>
</feature>
<gene>
    <name evidence="2" type="ORF">TanjilG_09565</name>
</gene>
<evidence type="ECO:0000313" key="2">
    <source>
        <dbReference type="EMBL" id="OIV98072.1"/>
    </source>
</evidence>
<proteinExistence type="predicted"/>
<name>A0A1J7H6U2_LUPAN</name>
<dbReference type="Gramene" id="OIV98072">
    <property type="protein sequence ID" value="OIV98072"/>
    <property type="gene ID" value="TanjilG_09565"/>
</dbReference>
<reference evidence="2 3" key="1">
    <citation type="journal article" date="2017" name="Plant Biotechnol. J.">
        <title>A comprehensive draft genome sequence for lupin (Lupinus angustifolius), an emerging health food: insights into plant-microbe interactions and legume evolution.</title>
        <authorList>
            <person name="Hane J.K."/>
            <person name="Ming Y."/>
            <person name="Kamphuis L.G."/>
            <person name="Nelson M.N."/>
            <person name="Garg G."/>
            <person name="Atkins C.A."/>
            <person name="Bayer P.E."/>
            <person name="Bravo A."/>
            <person name="Bringans S."/>
            <person name="Cannon S."/>
            <person name="Edwards D."/>
            <person name="Foley R."/>
            <person name="Gao L.L."/>
            <person name="Harrison M.J."/>
            <person name="Huang W."/>
            <person name="Hurgobin B."/>
            <person name="Li S."/>
            <person name="Liu C.W."/>
            <person name="McGrath A."/>
            <person name="Morahan G."/>
            <person name="Murray J."/>
            <person name="Weller J."/>
            <person name="Jian J."/>
            <person name="Singh K.B."/>
        </authorList>
    </citation>
    <scope>NUCLEOTIDE SEQUENCE [LARGE SCALE GENOMIC DNA]</scope>
    <source>
        <strain evidence="3">cv. Tanjil</strain>
        <tissue evidence="2">Whole plant</tissue>
    </source>
</reference>
<accession>A0A1J7H6U2</accession>
<protein>
    <submittedName>
        <fullName evidence="2">Uncharacterized protein</fullName>
    </submittedName>
</protein>
<sequence length="79" mass="9545">MDQQHIEEQQNNRSKMKMKMKSNRNKRNKLVKCCCYPCYVASSMFRSIGRCMFVTCYPVVQCLGLDEHRHHHHGKHFDW</sequence>
<dbReference type="OMA" id="AASCMFR"/>
<feature type="compositionally biased region" description="Basic and acidic residues" evidence="1">
    <location>
        <begin position="1"/>
        <end position="10"/>
    </location>
</feature>
<keyword evidence="3" id="KW-1185">Reference proteome</keyword>
<dbReference type="EMBL" id="CM007374">
    <property type="protein sequence ID" value="OIV98072.1"/>
    <property type="molecule type" value="Genomic_DNA"/>
</dbReference>
<dbReference type="Proteomes" id="UP000188354">
    <property type="component" value="Chromosome LG14"/>
</dbReference>
<organism evidence="2 3">
    <name type="scientific">Lupinus angustifolius</name>
    <name type="common">Narrow-leaved blue lupine</name>
    <dbReference type="NCBI Taxonomy" id="3871"/>
    <lineage>
        <taxon>Eukaryota</taxon>
        <taxon>Viridiplantae</taxon>
        <taxon>Streptophyta</taxon>
        <taxon>Embryophyta</taxon>
        <taxon>Tracheophyta</taxon>
        <taxon>Spermatophyta</taxon>
        <taxon>Magnoliopsida</taxon>
        <taxon>eudicotyledons</taxon>
        <taxon>Gunneridae</taxon>
        <taxon>Pentapetalae</taxon>
        <taxon>rosids</taxon>
        <taxon>fabids</taxon>
        <taxon>Fabales</taxon>
        <taxon>Fabaceae</taxon>
        <taxon>Papilionoideae</taxon>
        <taxon>50 kb inversion clade</taxon>
        <taxon>genistoids sensu lato</taxon>
        <taxon>core genistoids</taxon>
        <taxon>Genisteae</taxon>
        <taxon>Lupinus</taxon>
    </lineage>
</organism>
<evidence type="ECO:0000256" key="1">
    <source>
        <dbReference type="SAM" id="MobiDB-lite"/>
    </source>
</evidence>
<dbReference type="AlphaFoldDB" id="A0A1J7H6U2"/>
<feature type="region of interest" description="Disordered" evidence="1">
    <location>
        <begin position="1"/>
        <end position="23"/>
    </location>
</feature>
<evidence type="ECO:0000313" key="3">
    <source>
        <dbReference type="Proteomes" id="UP000188354"/>
    </source>
</evidence>